<dbReference type="Proteomes" id="UP000177418">
    <property type="component" value="Unassembled WGS sequence"/>
</dbReference>
<gene>
    <name evidence="2" type="ORF">A3H78_02805</name>
</gene>
<dbReference type="SUPFAM" id="SSF53649">
    <property type="entry name" value="Alkaline phosphatase-like"/>
    <property type="match status" value="1"/>
</dbReference>
<accession>A0A1F7JCU4</accession>
<dbReference type="InterPro" id="IPR017850">
    <property type="entry name" value="Alkaline_phosphatase_core_sf"/>
</dbReference>
<name>A0A1F7JCU4_9BACT</name>
<dbReference type="AlphaFoldDB" id="A0A1F7JCU4"/>
<organism evidence="2 3">
    <name type="scientific">Candidatus Roizmanbacteria bacterium RIFCSPLOWO2_02_FULL_36_11</name>
    <dbReference type="NCBI Taxonomy" id="1802071"/>
    <lineage>
        <taxon>Bacteria</taxon>
        <taxon>Candidatus Roizmaniibacteriota</taxon>
    </lineage>
</organism>
<evidence type="ECO:0000313" key="3">
    <source>
        <dbReference type="Proteomes" id="UP000177418"/>
    </source>
</evidence>
<feature type="domain" description="Sulfatase N-terminal" evidence="1">
    <location>
        <begin position="9"/>
        <end position="247"/>
    </location>
</feature>
<dbReference type="EMBL" id="MGAV01000019">
    <property type="protein sequence ID" value="OGK53440.1"/>
    <property type="molecule type" value="Genomic_DNA"/>
</dbReference>
<dbReference type="InterPro" id="IPR000917">
    <property type="entry name" value="Sulfatase_N"/>
</dbReference>
<comment type="caution">
    <text evidence="2">The sequence shown here is derived from an EMBL/GenBank/DDBJ whole genome shotgun (WGS) entry which is preliminary data.</text>
</comment>
<sequence length="333" mass="39460">MKYDRALLISIDSLSRKYQYLFEDYFTIKYIKYQSTNTWTLPSHVAMLSGVMLPRLYYVMNQKDVKQFENFIQYLPTIATLLKRGGFKSRAITGGGFMSKYFGWGYDWESWQEAENTKSEWNGEKILPKKNEFLFLHTYYVHNWFNEKKKLREQLFKAKDNLEKGNKYDVRMLITEGKKAYIKRVKTIAKRLSWIKSISPRTLVILTSDHGELFSGPDSFHHGNFALTDSSIFEVPLLIRENTTNKTIEKNICYDFLLPQLICEKLDIPFESIPKMLIRRNRYIINQENLKEKMKMIFDSSIFNISNTVSQAAFYMLNIRGLKTTIRKIFFKI</sequence>
<proteinExistence type="predicted"/>
<dbReference type="Pfam" id="PF00884">
    <property type="entry name" value="Sulfatase"/>
    <property type="match status" value="1"/>
</dbReference>
<evidence type="ECO:0000259" key="1">
    <source>
        <dbReference type="Pfam" id="PF00884"/>
    </source>
</evidence>
<evidence type="ECO:0000313" key="2">
    <source>
        <dbReference type="EMBL" id="OGK53440.1"/>
    </source>
</evidence>
<protein>
    <recommendedName>
        <fullName evidence="1">Sulfatase N-terminal domain-containing protein</fullName>
    </recommendedName>
</protein>
<dbReference type="Gene3D" id="3.40.720.10">
    <property type="entry name" value="Alkaline Phosphatase, subunit A"/>
    <property type="match status" value="1"/>
</dbReference>
<reference evidence="2 3" key="1">
    <citation type="journal article" date="2016" name="Nat. Commun.">
        <title>Thousands of microbial genomes shed light on interconnected biogeochemical processes in an aquifer system.</title>
        <authorList>
            <person name="Anantharaman K."/>
            <person name="Brown C.T."/>
            <person name="Hug L.A."/>
            <person name="Sharon I."/>
            <person name="Castelle C.J."/>
            <person name="Probst A.J."/>
            <person name="Thomas B.C."/>
            <person name="Singh A."/>
            <person name="Wilkins M.J."/>
            <person name="Karaoz U."/>
            <person name="Brodie E.L."/>
            <person name="Williams K.H."/>
            <person name="Hubbard S.S."/>
            <person name="Banfield J.F."/>
        </authorList>
    </citation>
    <scope>NUCLEOTIDE SEQUENCE [LARGE SCALE GENOMIC DNA]</scope>
</reference>